<feature type="binding site" evidence="1">
    <location>
        <position position="244"/>
    </location>
    <ligand>
        <name>a divalent metal cation</name>
        <dbReference type="ChEBI" id="CHEBI:60240"/>
    </ligand>
</feature>
<evidence type="ECO:0000313" key="3">
    <source>
        <dbReference type="EMBL" id="BBO34835.1"/>
    </source>
</evidence>
<comment type="cofactor">
    <cofactor evidence="1">
        <name>a divalent metal cation</name>
        <dbReference type="ChEBI" id="CHEBI:60240"/>
    </cofactor>
</comment>
<dbReference type="Proteomes" id="UP000326837">
    <property type="component" value="Chromosome"/>
</dbReference>
<feature type="active site" description="Proton donor" evidence="1">
    <location>
        <position position="202"/>
    </location>
</feature>
<protein>
    <recommendedName>
        <fullName evidence="1">Tagaturonate/fructuronate epimerase</fullName>
        <shortName evidence="1">D-TagA/D-FruA epimerase</shortName>
        <ecNumber evidence="1">5.1.2.7</ecNumber>
    </recommendedName>
</protein>
<keyword evidence="1" id="KW-0479">Metal-binding</keyword>
<feature type="active site" description="Proton acceptor" evidence="1">
    <location>
        <position position="92"/>
    </location>
</feature>
<sequence length="431" mass="47407">MSAGPAAVVTTRPAPSPLGMEPSIGFGDRLGLGTPGHVAALREAGGPIRGIFAQQSIREMTRTGRSAETIMAAAVDALAKLRFTDPWSADGDHLKTPADIRRTMAAGFVMFTLDPSEEVDQSADDYDASTLTEKFAAAREFAPWFDEYRGQSVRLDSGVIEFDEQTLTRAAVKYGRAIRRAISLAQCVEEEANRLDQPFEIELSIDETAHPTTPAEHYIIADQCRQAGVSLVSLAPRFIGDFEKGVDYKGDLAKLEASMRIHAEIARRLGPYKISLHSGSDKLSMYPVLARVTGGKFHVKTAGTSYLEALRVAAQHDPSLFREIIDFSRSRFDEDKASYHVSAVVNEIPAPDEVEDSVILERLYLDRWEDVAPGRGFTEPGRQILHCTFGSVITNAKLGPRLVSLLKAHPQEHCEILRQHFVRHLQPLNAG</sequence>
<keyword evidence="4" id="KW-1185">Reference proteome</keyword>
<evidence type="ECO:0000313" key="4">
    <source>
        <dbReference type="Proteomes" id="UP000326837"/>
    </source>
</evidence>
<feature type="binding site" evidence="1">
    <location>
        <position position="277"/>
    </location>
    <ligand>
        <name>a divalent metal cation</name>
        <dbReference type="ChEBI" id="CHEBI:60240"/>
    </ligand>
</feature>
<dbReference type="KEGG" id="lpav:PLANPX_4447"/>
<dbReference type="EC" id="5.1.2.7" evidence="1"/>
<comment type="similarity">
    <text evidence="1">Belongs to the UxaE family.</text>
</comment>
<comment type="catalytic activity">
    <reaction evidence="1">
        <text>keto-D-tagaturonate = keto-D-fructuronate</text>
        <dbReference type="Rhea" id="RHEA:51656"/>
        <dbReference type="ChEBI" id="CHEBI:17886"/>
        <dbReference type="ChEBI" id="CHEBI:59881"/>
        <dbReference type="EC" id="5.1.2.7"/>
    </reaction>
</comment>
<dbReference type="AlphaFoldDB" id="A0A5K7XEL6"/>
<evidence type="ECO:0000256" key="2">
    <source>
        <dbReference type="SAM" id="MobiDB-lite"/>
    </source>
</evidence>
<proteinExistence type="inferred from homology"/>
<organism evidence="3 4">
    <name type="scientific">Lacipirellula parvula</name>
    <dbReference type="NCBI Taxonomy" id="2650471"/>
    <lineage>
        <taxon>Bacteria</taxon>
        <taxon>Pseudomonadati</taxon>
        <taxon>Planctomycetota</taxon>
        <taxon>Planctomycetia</taxon>
        <taxon>Pirellulales</taxon>
        <taxon>Lacipirellulaceae</taxon>
        <taxon>Lacipirellula</taxon>
    </lineage>
</organism>
<reference evidence="4" key="1">
    <citation type="submission" date="2019-10" db="EMBL/GenBank/DDBJ databases">
        <title>Lacipirellula parvula gen. nov., sp. nov., representing a lineage of planctomycetes widespread in freshwater anoxic habitats, and description of the family Lacipirellulaceae.</title>
        <authorList>
            <person name="Dedysh S.N."/>
            <person name="Kulichevskaya I.S."/>
            <person name="Beletsky A.V."/>
            <person name="Rakitin A.L."/>
            <person name="Mardanov A.V."/>
            <person name="Ivanova A.A."/>
            <person name="Saltykova V.X."/>
            <person name="Rijpstra W.I.C."/>
            <person name="Sinninghe Damste J.S."/>
            <person name="Ravin N.V."/>
        </authorList>
    </citation>
    <scope>NUCLEOTIDE SEQUENCE [LARGE SCALE GENOMIC DNA]</scope>
    <source>
        <strain evidence="4">PX69</strain>
    </source>
</reference>
<dbReference type="Pfam" id="PF16257">
    <property type="entry name" value="UxaE"/>
    <property type="match status" value="1"/>
</dbReference>
<accession>A0A5K7XEL6</accession>
<name>A0A5K7XEL6_9BACT</name>
<keyword evidence="1" id="KW-0413">Isomerase</keyword>
<dbReference type="RefSeq" id="WP_152100330.1">
    <property type="nucleotide sequence ID" value="NZ_AP021861.1"/>
</dbReference>
<dbReference type="EMBL" id="AP021861">
    <property type="protein sequence ID" value="BBO34835.1"/>
    <property type="molecule type" value="Genomic_DNA"/>
</dbReference>
<feature type="region of interest" description="Disordered" evidence="2">
    <location>
        <begin position="1"/>
        <end position="22"/>
    </location>
</feature>
<gene>
    <name evidence="1" type="primary">uxaE</name>
    <name evidence="3" type="ORF">PLANPX_4447</name>
</gene>
<dbReference type="HAMAP" id="MF_02243">
    <property type="entry name" value="UxaE"/>
    <property type="match status" value="1"/>
</dbReference>
<comment type="function">
    <text evidence="1">Catalyzes the epimerization of D-tagaturonate (D-TagA) to D-fructuronate (D-FruA).</text>
</comment>
<dbReference type="GO" id="GO:0046872">
    <property type="term" value="F:metal ion binding"/>
    <property type="evidence" value="ECO:0007669"/>
    <property type="project" value="UniProtKB-UniRule"/>
</dbReference>
<evidence type="ECO:0000256" key="1">
    <source>
        <dbReference type="HAMAP-Rule" id="MF_02243"/>
    </source>
</evidence>
<dbReference type="GO" id="GO:0016856">
    <property type="term" value="F:racemase and epimerase activity, acting on hydroxy acids and derivatives"/>
    <property type="evidence" value="ECO:0007669"/>
    <property type="project" value="UniProtKB-UniRule"/>
</dbReference>
<dbReference type="InterPro" id="IPR032586">
    <property type="entry name" value="UxaE"/>
</dbReference>
<feature type="binding site" evidence="1">
    <location>
        <position position="93"/>
    </location>
    <ligand>
        <name>a divalent metal cation</name>
        <dbReference type="ChEBI" id="CHEBI:60240"/>
    </ligand>
</feature>